<gene>
    <name evidence="2" type="ORF">FM105_11060</name>
</gene>
<protein>
    <submittedName>
        <fullName evidence="2">Possible metallo-beta-lactamase family protein</fullName>
    </submittedName>
</protein>
<dbReference type="AlphaFoldDB" id="A0A1X6XJU7"/>
<sequence>MHALFDEEGVGMPEDEGAPAPSAVSAGSAVPSHDGARSVARVTLCATCGVEAADPPPAVCPICEDERQFVPAVGQVWTTVGELADSGRSIEVAEVEPGLHSLRTQPRTGIGQTCYLAAASGADRTGGLLFDVPPFIDDAAVQAVAARGGVGAIVASHPHMYGLQLEWSRAFDDAPILVSRKDSGWVQCHGPAIELYDEEAEPLPGIRVRQVGGHFPGSSVALWRAPSDGALVMLGSDSVSPVARAGWVTFMRSFPNYLPLSARAVRMIAERVADLDVERIYGSFGQRLMHGGARAIAESADRYAAWVSGAYDDRI</sequence>
<feature type="compositionally biased region" description="Acidic residues" evidence="1">
    <location>
        <begin position="1"/>
        <end position="17"/>
    </location>
</feature>
<dbReference type="Gene3D" id="3.60.15.10">
    <property type="entry name" value="Ribonuclease Z/Hydroxyacylglutathione hydrolase-like"/>
    <property type="match status" value="1"/>
</dbReference>
<dbReference type="PANTHER" id="PTHR36839">
    <property type="entry name" value="METALLO-BETA-LACTAMASE FAMILY PROTEIN (AFU_ORTHOLOGUE AFUA_5G12770)"/>
    <property type="match status" value="1"/>
</dbReference>
<dbReference type="Proteomes" id="UP000196581">
    <property type="component" value="Unassembled WGS sequence"/>
</dbReference>
<evidence type="ECO:0000313" key="3">
    <source>
        <dbReference type="Proteomes" id="UP000196581"/>
    </source>
</evidence>
<dbReference type="SUPFAM" id="SSF56281">
    <property type="entry name" value="Metallo-hydrolase/oxidoreductase"/>
    <property type="match status" value="1"/>
</dbReference>
<keyword evidence="3" id="KW-1185">Reference proteome</keyword>
<name>A0A1X6XJU7_9MICO</name>
<reference evidence="3" key="1">
    <citation type="submission" date="2017-02" db="EMBL/GenBank/DDBJ databases">
        <authorList>
            <person name="Dridi B."/>
        </authorList>
    </citation>
    <scope>NUCLEOTIDE SEQUENCE [LARGE SCALE GENOMIC DNA]</scope>
    <source>
        <strain evidence="3">B Co 03.10</strain>
    </source>
</reference>
<accession>A0A1X6XJU7</accession>
<organism evidence="2 3">
    <name type="scientific">Brevibacterium yomogidense</name>
    <dbReference type="NCBI Taxonomy" id="946573"/>
    <lineage>
        <taxon>Bacteria</taxon>
        <taxon>Bacillati</taxon>
        <taxon>Actinomycetota</taxon>
        <taxon>Actinomycetes</taxon>
        <taxon>Micrococcales</taxon>
        <taxon>Brevibacteriaceae</taxon>
        <taxon>Brevibacterium</taxon>
    </lineage>
</organism>
<dbReference type="EMBL" id="FWFF01000017">
    <property type="protein sequence ID" value="SLM99436.1"/>
    <property type="molecule type" value="Genomic_DNA"/>
</dbReference>
<dbReference type="InterPro" id="IPR036866">
    <property type="entry name" value="RibonucZ/Hydroxyglut_hydro"/>
</dbReference>
<evidence type="ECO:0000256" key="1">
    <source>
        <dbReference type="SAM" id="MobiDB-lite"/>
    </source>
</evidence>
<proteinExistence type="predicted"/>
<feature type="compositionally biased region" description="Low complexity" evidence="1">
    <location>
        <begin position="18"/>
        <end position="32"/>
    </location>
</feature>
<feature type="region of interest" description="Disordered" evidence="1">
    <location>
        <begin position="1"/>
        <end position="32"/>
    </location>
</feature>
<dbReference type="PANTHER" id="PTHR36839:SF1">
    <property type="entry name" value="METALLO-BETA-LACTAMASE FAMILY PROTEIN (AFU_ORTHOLOGUE AFUA_5G12770)"/>
    <property type="match status" value="1"/>
</dbReference>
<evidence type="ECO:0000313" key="2">
    <source>
        <dbReference type="EMBL" id="SLM99436.1"/>
    </source>
</evidence>